<keyword evidence="4 8" id="KW-0547">Nucleotide-binding</keyword>
<evidence type="ECO:0000256" key="4">
    <source>
        <dbReference type="ARBA" id="ARBA00022741"/>
    </source>
</evidence>
<comment type="pathway">
    <text evidence="1 8">Purine metabolism; IMP biosynthesis via de novo pathway; 5-amino-1-(5-phospho-D-ribosyl)imidazole-4-carboxamide from 5-amino-1-(5-phospho-D-ribosyl)imidazole-4-carboxylate: step 1/2.</text>
</comment>
<dbReference type="EMBL" id="JBGUAW010000004">
    <property type="protein sequence ID" value="MFA9460540.1"/>
    <property type="molecule type" value="Genomic_DNA"/>
</dbReference>
<keyword evidence="5 8" id="KW-0658">Purine biosynthesis</keyword>
<evidence type="ECO:0000256" key="5">
    <source>
        <dbReference type="ARBA" id="ARBA00022755"/>
    </source>
</evidence>
<keyword evidence="11" id="KW-1185">Reference proteome</keyword>
<evidence type="ECO:0000313" key="11">
    <source>
        <dbReference type="Proteomes" id="UP001575181"/>
    </source>
</evidence>
<comment type="catalytic activity">
    <reaction evidence="7 8">
        <text>5-amino-1-(5-phospho-D-ribosyl)imidazole-4-carboxylate + L-aspartate + ATP = (2S)-2-[5-amino-1-(5-phospho-beta-D-ribosyl)imidazole-4-carboxamido]succinate + ADP + phosphate + 2 H(+)</text>
        <dbReference type="Rhea" id="RHEA:22628"/>
        <dbReference type="ChEBI" id="CHEBI:15378"/>
        <dbReference type="ChEBI" id="CHEBI:29991"/>
        <dbReference type="ChEBI" id="CHEBI:30616"/>
        <dbReference type="ChEBI" id="CHEBI:43474"/>
        <dbReference type="ChEBI" id="CHEBI:58443"/>
        <dbReference type="ChEBI" id="CHEBI:77657"/>
        <dbReference type="ChEBI" id="CHEBI:456216"/>
        <dbReference type="EC" id="6.3.2.6"/>
    </reaction>
</comment>
<feature type="domain" description="SAICAR synthetase/ADE2 N-terminal" evidence="9">
    <location>
        <begin position="6"/>
        <end position="231"/>
    </location>
</feature>
<evidence type="ECO:0000256" key="6">
    <source>
        <dbReference type="ARBA" id="ARBA00022840"/>
    </source>
</evidence>
<evidence type="ECO:0000256" key="1">
    <source>
        <dbReference type="ARBA" id="ARBA00004672"/>
    </source>
</evidence>
<evidence type="ECO:0000259" key="9">
    <source>
        <dbReference type="Pfam" id="PF01259"/>
    </source>
</evidence>
<dbReference type="InterPro" id="IPR033934">
    <property type="entry name" value="SAICAR_synt_PurC"/>
</dbReference>
<dbReference type="GO" id="GO:0004639">
    <property type="term" value="F:phosphoribosylaminoimidazolesuccinocarboxamide synthase activity"/>
    <property type="evidence" value="ECO:0007669"/>
    <property type="project" value="UniProtKB-EC"/>
</dbReference>
<dbReference type="SUPFAM" id="SSF56104">
    <property type="entry name" value="SAICAR synthase-like"/>
    <property type="match status" value="1"/>
</dbReference>
<comment type="caution">
    <text evidence="10">The sequence shown here is derived from an EMBL/GenBank/DDBJ whole genome shotgun (WGS) entry which is preliminary data.</text>
</comment>
<dbReference type="Proteomes" id="UP001575181">
    <property type="component" value="Unassembled WGS sequence"/>
</dbReference>
<dbReference type="PROSITE" id="PS01057">
    <property type="entry name" value="SAICAR_SYNTHETASE_1"/>
    <property type="match status" value="1"/>
</dbReference>
<dbReference type="Gene3D" id="3.30.200.20">
    <property type="entry name" value="Phosphorylase Kinase, domain 1"/>
    <property type="match status" value="1"/>
</dbReference>
<dbReference type="HAMAP" id="MF_00137">
    <property type="entry name" value="SAICAR_synth"/>
    <property type="match status" value="1"/>
</dbReference>
<proteinExistence type="inferred from homology"/>
<dbReference type="InterPro" id="IPR028923">
    <property type="entry name" value="SAICAR_synt/ADE2_N"/>
</dbReference>
<keyword evidence="3 8" id="KW-0436">Ligase</keyword>
<name>A0ABV4TT93_9GAMM</name>
<reference evidence="10 11" key="1">
    <citation type="submission" date="2024-08" db="EMBL/GenBank/DDBJ databases">
        <title>Whole-genome sequencing of halo(alkali)philic microorganisms from hypersaline lakes.</title>
        <authorList>
            <person name="Sorokin D.Y."/>
            <person name="Merkel A.Y."/>
            <person name="Messina E."/>
            <person name="Yakimov M."/>
        </authorList>
    </citation>
    <scope>NUCLEOTIDE SEQUENCE [LARGE SCALE GENOMIC DNA]</scope>
    <source>
        <strain evidence="10 11">Cl-TMA</strain>
    </source>
</reference>
<dbReference type="NCBIfam" id="TIGR00081">
    <property type="entry name" value="purC"/>
    <property type="match status" value="1"/>
</dbReference>
<dbReference type="EC" id="6.3.2.6" evidence="8"/>
<organism evidence="10 11">
    <name type="scientific">Thiohalorhabdus methylotrophus</name>
    <dbReference type="NCBI Taxonomy" id="3242694"/>
    <lineage>
        <taxon>Bacteria</taxon>
        <taxon>Pseudomonadati</taxon>
        <taxon>Pseudomonadota</taxon>
        <taxon>Gammaproteobacteria</taxon>
        <taxon>Thiohalorhabdales</taxon>
        <taxon>Thiohalorhabdaceae</taxon>
        <taxon>Thiohalorhabdus</taxon>
    </lineage>
</organism>
<dbReference type="PANTHER" id="PTHR43599">
    <property type="entry name" value="MULTIFUNCTIONAL PROTEIN ADE2"/>
    <property type="match status" value="1"/>
</dbReference>
<gene>
    <name evidence="8 10" type="primary">purC</name>
    <name evidence="10" type="ORF">ACERLL_06825</name>
</gene>
<dbReference type="CDD" id="cd01415">
    <property type="entry name" value="SAICAR_synt_PurC"/>
    <property type="match status" value="1"/>
</dbReference>
<evidence type="ECO:0000256" key="7">
    <source>
        <dbReference type="ARBA" id="ARBA00048475"/>
    </source>
</evidence>
<dbReference type="InterPro" id="IPR001636">
    <property type="entry name" value="SAICAR_synth"/>
</dbReference>
<accession>A0ABV4TT93</accession>
<evidence type="ECO:0000256" key="2">
    <source>
        <dbReference type="ARBA" id="ARBA00010190"/>
    </source>
</evidence>
<dbReference type="Pfam" id="PF01259">
    <property type="entry name" value="SAICAR_synt"/>
    <property type="match status" value="1"/>
</dbReference>
<dbReference type="RefSeq" id="WP_373655324.1">
    <property type="nucleotide sequence ID" value="NZ_JBGUAW010000004.1"/>
</dbReference>
<dbReference type="InterPro" id="IPR050089">
    <property type="entry name" value="SAICAR_synthetase"/>
</dbReference>
<evidence type="ECO:0000256" key="8">
    <source>
        <dbReference type="HAMAP-Rule" id="MF_00137"/>
    </source>
</evidence>
<sequence length="236" mass="26736">MEKGALLYEGKGKRVYRTEDPQSLILEFKDTATAFDGKKREELDAKGRINNRINAFLMEKLAAAGIPVHHRRMLSETESAVKALDMVPVEAVVRNVVAGSLARRLGMEEGTALERPVFEFFYKSDELGDPMVNQFHILAFGWASREEVDRMIELSFRVNDVLVPLFKAGGMQLVDYKLEFGRFEGGLVVGDEFTPDGCRLWDLSSGEKLDKDRFRRDLGDVLEGYREIGRRLGVEL</sequence>
<dbReference type="PANTHER" id="PTHR43599:SF3">
    <property type="entry name" value="SI:DKEY-6E2.2"/>
    <property type="match status" value="1"/>
</dbReference>
<dbReference type="PROSITE" id="PS01058">
    <property type="entry name" value="SAICAR_SYNTHETASE_2"/>
    <property type="match status" value="1"/>
</dbReference>
<keyword evidence="6 8" id="KW-0067">ATP-binding</keyword>
<evidence type="ECO:0000256" key="3">
    <source>
        <dbReference type="ARBA" id="ARBA00022598"/>
    </source>
</evidence>
<comment type="similarity">
    <text evidence="2 8">Belongs to the SAICAR synthetase family.</text>
</comment>
<evidence type="ECO:0000313" key="10">
    <source>
        <dbReference type="EMBL" id="MFA9460540.1"/>
    </source>
</evidence>
<dbReference type="Gene3D" id="3.30.470.20">
    <property type="entry name" value="ATP-grasp fold, B domain"/>
    <property type="match status" value="1"/>
</dbReference>
<protein>
    <recommendedName>
        <fullName evidence="8">Phosphoribosylaminoimidazole-succinocarboxamide synthase</fullName>
        <ecNumber evidence="8">6.3.2.6</ecNumber>
    </recommendedName>
    <alternativeName>
        <fullName evidence="8">SAICAR synthetase</fullName>
    </alternativeName>
</protein>
<dbReference type="InterPro" id="IPR018236">
    <property type="entry name" value="SAICAR_synthetase_CS"/>
</dbReference>